<evidence type="ECO:0000256" key="10">
    <source>
        <dbReference type="ARBA" id="ARBA00037405"/>
    </source>
</evidence>
<protein>
    <recommendedName>
        <fullName evidence="14">Importin subunit beta-1/Transportin-1-like TPR repeats domain-containing protein</fullName>
    </recommendedName>
</protein>
<evidence type="ECO:0000256" key="11">
    <source>
        <dbReference type="PIRSR" id="PIRSR605150-2"/>
    </source>
</evidence>
<accession>A0A0R0KI01</accession>
<gene>
    <name evidence="16" type="primary">LOC102660346</name>
    <name evidence="15" type="ORF">GLYMA_03G111400</name>
</gene>
<dbReference type="ExpressionAtlas" id="A0A0R0KI01">
    <property type="expression patterns" value="baseline and differential"/>
</dbReference>
<evidence type="ECO:0000256" key="4">
    <source>
        <dbReference type="ARBA" id="ARBA00022692"/>
    </source>
</evidence>
<keyword evidence="5" id="KW-0677">Repeat</keyword>
<dbReference type="CDD" id="cd00024">
    <property type="entry name" value="CD_CSD"/>
    <property type="match status" value="1"/>
</dbReference>
<feature type="transmembrane region" description="Helical" evidence="13">
    <location>
        <begin position="51"/>
        <end position="69"/>
    </location>
</feature>
<evidence type="ECO:0000256" key="9">
    <source>
        <dbReference type="ARBA" id="ARBA00023316"/>
    </source>
</evidence>
<evidence type="ECO:0000259" key="14">
    <source>
        <dbReference type="Pfam" id="PF25574"/>
    </source>
</evidence>
<dbReference type="GO" id="GO:0030244">
    <property type="term" value="P:cellulose biosynthetic process"/>
    <property type="evidence" value="ECO:0000318"/>
    <property type="project" value="GO_Central"/>
</dbReference>
<evidence type="ECO:0000256" key="7">
    <source>
        <dbReference type="ARBA" id="ARBA00023034"/>
    </source>
</evidence>
<dbReference type="EnsemblPlants" id="KRH66513">
    <property type="protein sequence ID" value="KRH66513"/>
    <property type="gene ID" value="GLYMA_03G111400"/>
</dbReference>
<evidence type="ECO:0000256" key="1">
    <source>
        <dbReference type="ARBA" id="ARBA00004653"/>
    </source>
</evidence>
<dbReference type="Gene3D" id="2.40.50.40">
    <property type="match status" value="1"/>
</dbReference>
<dbReference type="Proteomes" id="UP000008827">
    <property type="component" value="Chromosome 3"/>
</dbReference>
<evidence type="ECO:0000256" key="8">
    <source>
        <dbReference type="ARBA" id="ARBA00023136"/>
    </source>
</evidence>
<comment type="function">
    <text evidence="10">Thought to be a Golgi-localized beta-glycan synthase that polymerize the backbones of noncellulosic polysaccharides (hemicelluloses) of plant cell wall.</text>
</comment>
<comment type="subcellular location">
    <subcellularLocation>
        <location evidence="1">Golgi apparatus membrane</location>
        <topology evidence="1">Multi-pass membrane protein</topology>
    </subcellularLocation>
</comment>
<name>A0A0R0KI01_SOYBN</name>
<sequence>MGRVEYSPLFETRRCRGRFIYRSFAISLFVTICFIWHYRFSHITKGEDGNWAWLGMLASELWFGFYWVLTQALRWNLVFRQPFKNRLSQRYEKKLPRVDIFVCTADPDIEPAMMVINTVLSVMAYDYPTEKLSVYLSGDVGSQITFYALLKASNFAKHWVPFCKRFKVEPRSPSAYFKSIVSSGYPTDPSQAKELGAIKNGKQMVEEWALTALAYVADSSEVQFQKYYDVVMPYLKAILVNANDKSNRMLRAKAMECISLVGMVVGKEKFRDDAKQVMDVLMSLQQSQLDADDPTASYMLQAWARLCKCLGQDFLPYMGFVMPPLLQSAQLKPDVTITSADSDTEFDEDDDRNGWPGTTNTWEPPENLESIPDIVEAFEERKWN</sequence>
<feature type="compositionally biased region" description="Acidic residues" evidence="12">
    <location>
        <begin position="342"/>
        <end position="351"/>
    </location>
</feature>
<dbReference type="Pfam" id="PF25574">
    <property type="entry name" value="TPR_IMB1"/>
    <property type="match status" value="1"/>
</dbReference>
<evidence type="ECO:0000256" key="6">
    <source>
        <dbReference type="ARBA" id="ARBA00022989"/>
    </source>
</evidence>
<dbReference type="PANTHER" id="PTHR13301">
    <property type="entry name" value="X-BOX TRANSCRIPTION FACTOR-RELATED"/>
    <property type="match status" value="1"/>
</dbReference>
<feature type="binding site" evidence="11">
    <location>
        <position position="139"/>
    </location>
    <ligand>
        <name>UDP-alpha-D-glucose</name>
        <dbReference type="ChEBI" id="CHEBI:58885"/>
    </ligand>
</feature>
<keyword evidence="8 13" id="KW-0472">Membrane</keyword>
<evidence type="ECO:0000313" key="15">
    <source>
        <dbReference type="EMBL" id="KRH66513.1"/>
    </source>
</evidence>
<dbReference type="SMR" id="A0A0R0KI01"/>
<reference evidence="15" key="3">
    <citation type="submission" date="2018-07" db="EMBL/GenBank/DDBJ databases">
        <title>WGS assembly of Glycine max.</title>
        <authorList>
            <person name="Schmutz J."/>
            <person name="Cannon S."/>
            <person name="Schlueter J."/>
            <person name="Ma J."/>
            <person name="Mitros T."/>
            <person name="Nelson W."/>
            <person name="Hyten D."/>
            <person name="Song Q."/>
            <person name="Thelen J."/>
            <person name="Cheng J."/>
            <person name="Xu D."/>
            <person name="Hellsten U."/>
            <person name="May G."/>
            <person name="Yu Y."/>
            <person name="Sakurai T."/>
            <person name="Umezawa T."/>
            <person name="Bhattacharyya M."/>
            <person name="Sandhu D."/>
            <person name="Valliyodan B."/>
            <person name="Lindquist E."/>
            <person name="Peto M."/>
            <person name="Grant D."/>
            <person name="Shu S."/>
            <person name="Goodstein D."/>
            <person name="Barry K."/>
            <person name="Futrell-Griggs M."/>
            <person name="Abernathy B."/>
            <person name="Du J."/>
            <person name="Tian Z."/>
            <person name="Zhu L."/>
            <person name="Gill N."/>
            <person name="Joshi T."/>
            <person name="Libault M."/>
            <person name="Sethuraman A."/>
            <person name="Zhang X."/>
            <person name="Shinozaki K."/>
            <person name="Nguyen H."/>
            <person name="Wing R."/>
            <person name="Cregan P."/>
            <person name="Specht J."/>
            <person name="Grimwood J."/>
            <person name="Rokhsar D."/>
            <person name="Stacey G."/>
            <person name="Shoemaker R."/>
            <person name="Jackson S."/>
        </authorList>
    </citation>
    <scope>NUCLEOTIDE SEQUENCE</scope>
    <source>
        <tissue evidence="15">Callus</tissue>
    </source>
</reference>
<evidence type="ECO:0000313" key="17">
    <source>
        <dbReference type="Proteomes" id="UP000008827"/>
    </source>
</evidence>
<dbReference type="GO" id="GO:0009833">
    <property type="term" value="P:plant-type primary cell wall biogenesis"/>
    <property type="evidence" value="ECO:0000318"/>
    <property type="project" value="GO_Central"/>
</dbReference>
<dbReference type="InterPro" id="IPR058584">
    <property type="entry name" value="IMB1_TNPO1-like_TPR"/>
</dbReference>
<keyword evidence="3" id="KW-0808">Transferase</keyword>
<feature type="transmembrane region" description="Helical" evidence="13">
    <location>
        <begin position="20"/>
        <end position="39"/>
    </location>
</feature>
<feature type="domain" description="Importin subunit beta-1/Transportin-1-like TPR repeats" evidence="14">
    <location>
        <begin position="200"/>
        <end position="333"/>
    </location>
</feature>
<evidence type="ECO:0000256" key="2">
    <source>
        <dbReference type="ARBA" id="ARBA00022676"/>
    </source>
</evidence>
<dbReference type="Pfam" id="PF03552">
    <property type="entry name" value="Cellulose_synt"/>
    <property type="match status" value="1"/>
</dbReference>
<dbReference type="AlphaFoldDB" id="A0A0R0KI01"/>
<organism evidence="15">
    <name type="scientific">Glycine max</name>
    <name type="common">Soybean</name>
    <name type="synonym">Glycine hispida</name>
    <dbReference type="NCBI Taxonomy" id="3847"/>
    <lineage>
        <taxon>Eukaryota</taxon>
        <taxon>Viridiplantae</taxon>
        <taxon>Streptophyta</taxon>
        <taxon>Embryophyta</taxon>
        <taxon>Tracheophyta</taxon>
        <taxon>Spermatophyta</taxon>
        <taxon>Magnoliopsida</taxon>
        <taxon>eudicotyledons</taxon>
        <taxon>Gunneridae</taxon>
        <taxon>Pentapetalae</taxon>
        <taxon>rosids</taxon>
        <taxon>fabids</taxon>
        <taxon>Fabales</taxon>
        <taxon>Fabaceae</taxon>
        <taxon>Papilionoideae</taxon>
        <taxon>50 kb inversion clade</taxon>
        <taxon>NPAAA clade</taxon>
        <taxon>indigoferoid/millettioid clade</taxon>
        <taxon>Phaseoleae</taxon>
        <taxon>Glycine</taxon>
        <taxon>Glycine subgen. Soja</taxon>
    </lineage>
</organism>
<dbReference type="GO" id="GO:0016759">
    <property type="term" value="F:cellulose synthase activity"/>
    <property type="evidence" value="ECO:0000318"/>
    <property type="project" value="GO_Central"/>
</dbReference>
<dbReference type="FunFam" id="3.90.550.10:FF:000138">
    <property type="entry name" value="Cellulose synthase isolog"/>
    <property type="match status" value="1"/>
</dbReference>
<keyword evidence="17" id="KW-1185">Reference proteome</keyword>
<dbReference type="STRING" id="3847.A0A0R0KI01"/>
<evidence type="ECO:0000256" key="3">
    <source>
        <dbReference type="ARBA" id="ARBA00022679"/>
    </source>
</evidence>
<dbReference type="GO" id="GO:0005886">
    <property type="term" value="C:plasma membrane"/>
    <property type="evidence" value="ECO:0000318"/>
    <property type="project" value="GO_Central"/>
</dbReference>
<dbReference type="SUPFAM" id="SSF48371">
    <property type="entry name" value="ARM repeat"/>
    <property type="match status" value="1"/>
</dbReference>
<keyword evidence="7" id="KW-0333">Golgi apparatus</keyword>
<dbReference type="Gene3D" id="1.25.10.10">
    <property type="entry name" value="Leucine-rich Repeat Variant"/>
    <property type="match status" value="1"/>
</dbReference>
<reference evidence="16" key="2">
    <citation type="submission" date="2018-02" db="UniProtKB">
        <authorList>
            <consortium name="EnsemblPlants"/>
        </authorList>
    </citation>
    <scope>IDENTIFICATION</scope>
    <source>
        <strain evidence="16">Williams 82</strain>
    </source>
</reference>
<dbReference type="FunFam" id="1.25.10.10:FF:001298">
    <property type="entry name" value="Uncharacterized protein"/>
    <property type="match status" value="1"/>
</dbReference>
<feature type="binding site" evidence="11">
    <location>
        <position position="110"/>
    </location>
    <ligand>
        <name>UDP-alpha-D-glucose</name>
        <dbReference type="ChEBI" id="CHEBI:58885"/>
    </ligand>
</feature>
<feature type="region of interest" description="Disordered" evidence="12">
    <location>
        <begin position="341"/>
        <end position="371"/>
    </location>
</feature>
<dbReference type="GO" id="GO:0000139">
    <property type="term" value="C:Golgi membrane"/>
    <property type="evidence" value="ECO:0007669"/>
    <property type="project" value="UniProtKB-SubCell"/>
</dbReference>
<keyword evidence="4 13" id="KW-0812">Transmembrane</keyword>
<dbReference type="GO" id="GO:0016760">
    <property type="term" value="F:cellulose synthase (UDP-forming) activity"/>
    <property type="evidence" value="ECO:0007669"/>
    <property type="project" value="InterPro"/>
</dbReference>
<dbReference type="InterPro" id="IPR005150">
    <property type="entry name" value="Cellulose_synth"/>
</dbReference>
<dbReference type="GO" id="GO:0071555">
    <property type="term" value="P:cell wall organization"/>
    <property type="evidence" value="ECO:0007669"/>
    <property type="project" value="UniProtKB-KW"/>
</dbReference>
<dbReference type="InterPro" id="IPR016024">
    <property type="entry name" value="ARM-type_fold"/>
</dbReference>
<keyword evidence="2" id="KW-0328">Glycosyltransferase</keyword>
<evidence type="ECO:0000256" key="12">
    <source>
        <dbReference type="SAM" id="MobiDB-lite"/>
    </source>
</evidence>
<reference evidence="15 16" key="1">
    <citation type="journal article" date="2010" name="Nature">
        <title>Genome sequence of the palaeopolyploid soybean.</title>
        <authorList>
            <person name="Schmutz J."/>
            <person name="Cannon S.B."/>
            <person name="Schlueter J."/>
            <person name="Ma J."/>
            <person name="Mitros T."/>
            <person name="Nelson W."/>
            <person name="Hyten D.L."/>
            <person name="Song Q."/>
            <person name="Thelen J.J."/>
            <person name="Cheng J."/>
            <person name="Xu D."/>
            <person name="Hellsten U."/>
            <person name="May G.D."/>
            <person name="Yu Y."/>
            <person name="Sakurai T."/>
            <person name="Umezawa T."/>
            <person name="Bhattacharyya M.K."/>
            <person name="Sandhu D."/>
            <person name="Valliyodan B."/>
            <person name="Lindquist E."/>
            <person name="Peto M."/>
            <person name="Grant D."/>
            <person name="Shu S."/>
            <person name="Goodstein D."/>
            <person name="Barry K."/>
            <person name="Futrell-Griggs M."/>
            <person name="Abernathy B."/>
            <person name="Du J."/>
            <person name="Tian Z."/>
            <person name="Zhu L."/>
            <person name="Gill N."/>
            <person name="Joshi T."/>
            <person name="Libault M."/>
            <person name="Sethuraman A."/>
            <person name="Zhang X.-C."/>
            <person name="Shinozaki K."/>
            <person name="Nguyen H.T."/>
            <person name="Wing R.A."/>
            <person name="Cregan P."/>
            <person name="Specht J."/>
            <person name="Grimwood J."/>
            <person name="Rokhsar D."/>
            <person name="Stacey G."/>
            <person name="Shoemaker R.C."/>
            <person name="Jackson S.A."/>
        </authorList>
    </citation>
    <scope>NUCLEOTIDE SEQUENCE</scope>
    <source>
        <strain evidence="16">cv. Williams 82</strain>
        <tissue evidence="15">Callus</tissue>
    </source>
</reference>
<keyword evidence="6 13" id="KW-1133">Transmembrane helix</keyword>
<evidence type="ECO:0000313" key="16">
    <source>
        <dbReference type="EnsemblPlants" id="KRH66513"/>
    </source>
</evidence>
<keyword evidence="9" id="KW-0961">Cell wall biogenesis/degradation</keyword>
<evidence type="ECO:0000256" key="5">
    <source>
        <dbReference type="ARBA" id="ARBA00022737"/>
    </source>
</evidence>
<dbReference type="Gramene" id="KRH66513">
    <property type="protein sequence ID" value="KRH66513"/>
    <property type="gene ID" value="GLYMA_03G111400"/>
</dbReference>
<dbReference type="InterPro" id="IPR011989">
    <property type="entry name" value="ARM-like"/>
</dbReference>
<proteinExistence type="predicted"/>
<evidence type="ECO:0000256" key="13">
    <source>
        <dbReference type="SAM" id="Phobius"/>
    </source>
</evidence>
<dbReference type="EMBL" id="CM000836">
    <property type="protein sequence ID" value="KRH66513.1"/>
    <property type="molecule type" value="Genomic_DNA"/>
</dbReference>